<feature type="transmembrane region" description="Helical" evidence="1">
    <location>
        <begin position="158"/>
        <end position="179"/>
    </location>
</feature>
<protein>
    <submittedName>
        <fullName evidence="3">Membrane protein DedA with SNARE-associated domain</fullName>
    </submittedName>
</protein>
<organism evidence="3 4">
    <name type="scientific">Rhizobium paranaense</name>
    <dbReference type="NCBI Taxonomy" id="1650438"/>
    <lineage>
        <taxon>Bacteria</taxon>
        <taxon>Pseudomonadati</taxon>
        <taxon>Pseudomonadota</taxon>
        <taxon>Alphaproteobacteria</taxon>
        <taxon>Hyphomicrobiales</taxon>
        <taxon>Rhizobiaceae</taxon>
        <taxon>Rhizobium/Agrobacterium group</taxon>
        <taxon>Rhizobium</taxon>
    </lineage>
</organism>
<name>A0A7W8XQ18_9HYPH</name>
<feature type="transmembrane region" description="Helical" evidence="1">
    <location>
        <begin position="12"/>
        <end position="33"/>
    </location>
</feature>
<evidence type="ECO:0000259" key="2">
    <source>
        <dbReference type="Pfam" id="PF09335"/>
    </source>
</evidence>
<dbReference type="AlphaFoldDB" id="A0A7W8XQ18"/>
<comment type="caution">
    <text evidence="3">The sequence shown here is derived from an EMBL/GenBank/DDBJ whole genome shotgun (WGS) entry which is preliminary data.</text>
</comment>
<keyword evidence="4" id="KW-1185">Reference proteome</keyword>
<evidence type="ECO:0000256" key="1">
    <source>
        <dbReference type="SAM" id="Phobius"/>
    </source>
</evidence>
<evidence type="ECO:0000313" key="4">
    <source>
        <dbReference type="Proteomes" id="UP000549882"/>
    </source>
</evidence>
<keyword evidence="1" id="KW-0472">Membrane</keyword>
<keyword evidence="1" id="KW-1133">Transmembrane helix</keyword>
<dbReference type="RefSeq" id="WP_107109387.1">
    <property type="nucleotide sequence ID" value="NZ_JACHBI010000002.1"/>
</dbReference>
<accession>A0A7W8XQ18</accession>
<keyword evidence="1" id="KW-0812">Transmembrane</keyword>
<evidence type="ECO:0000313" key="3">
    <source>
        <dbReference type="EMBL" id="MBB5573189.1"/>
    </source>
</evidence>
<dbReference type="PANTHER" id="PTHR42709">
    <property type="entry name" value="ALKALINE PHOSPHATASE LIKE PROTEIN"/>
    <property type="match status" value="1"/>
</dbReference>
<dbReference type="InterPro" id="IPR032816">
    <property type="entry name" value="VTT_dom"/>
</dbReference>
<dbReference type="GO" id="GO:0005886">
    <property type="term" value="C:plasma membrane"/>
    <property type="evidence" value="ECO:0007669"/>
    <property type="project" value="TreeGrafter"/>
</dbReference>
<dbReference type="InterPro" id="IPR051311">
    <property type="entry name" value="DedA_domain"/>
</dbReference>
<sequence length="186" mass="20487">MTIELLIARYGLLAIFLGAAIEGETMVILGGVFSHRHLMTYWDAAGAACAGSFIADQTLFFIGRYARHYPRVQKIIAKPAFARVTHLLERHPTGFIFSFRFIYGLRAISPIAIGMSGVSAIKFVMINAVAALVWASLFTGIGYLFGQGIEQTFGHLPLHHHVLIAAGIIVVLLLIMMTFRKSRRPA</sequence>
<proteinExistence type="predicted"/>
<dbReference type="PANTHER" id="PTHR42709:SF2">
    <property type="entry name" value="INNER MEMBRANE PROTEIN YOHD"/>
    <property type="match status" value="1"/>
</dbReference>
<dbReference type="Proteomes" id="UP000549882">
    <property type="component" value="Unassembled WGS sequence"/>
</dbReference>
<feature type="domain" description="VTT" evidence="2">
    <location>
        <begin position="23"/>
        <end position="143"/>
    </location>
</feature>
<gene>
    <name evidence="3" type="ORF">GGD50_001793</name>
</gene>
<dbReference type="EMBL" id="JACHBI010000002">
    <property type="protein sequence ID" value="MBB5573189.1"/>
    <property type="molecule type" value="Genomic_DNA"/>
</dbReference>
<dbReference type="Pfam" id="PF09335">
    <property type="entry name" value="VTT_dom"/>
    <property type="match status" value="1"/>
</dbReference>
<reference evidence="3 4" key="1">
    <citation type="submission" date="2020-08" db="EMBL/GenBank/DDBJ databases">
        <title>Genomic Encyclopedia of Type Strains, Phase IV (KMG-V): Genome sequencing to study the core and pangenomes of soil and plant-associated prokaryotes.</title>
        <authorList>
            <person name="Whitman W."/>
        </authorList>
    </citation>
    <scope>NUCLEOTIDE SEQUENCE [LARGE SCALE GENOMIC DNA]</scope>
    <source>
        <strain evidence="3 4">SEMIA 4064</strain>
    </source>
</reference>
<feature type="transmembrane region" description="Helical" evidence="1">
    <location>
        <begin position="123"/>
        <end position="146"/>
    </location>
</feature>
<feature type="transmembrane region" description="Helical" evidence="1">
    <location>
        <begin position="45"/>
        <end position="66"/>
    </location>
</feature>